<keyword evidence="4" id="KW-0408">Iron</keyword>
<dbReference type="PANTHER" id="PTHR30532:SF28">
    <property type="entry name" value="PETROBACTIN-BINDING PROTEIN YCLQ"/>
    <property type="match status" value="1"/>
</dbReference>
<dbReference type="Proteomes" id="UP000542776">
    <property type="component" value="Unassembled WGS sequence"/>
</dbReference>
<evidence type="ECO:0000259" key="7">
    <source>
        <dbReference type="PROSITE" id="PS50983"/>
    </source>
</evidence>
<evidence type="ECO:0000313" key="8">
    <source>
        <dbReference type="EMBL" id="MBB3999564.1"/>
    </source>
</evidence>
<dbReference type="GO" id="GO:0030288">
    <property type="term" value="C:outer membrane-bounded periplasmic space"/>
    <property type="evidence" value="ECO:0007669"/>
    <property type="project" value="TreeGrafter"/>
</dbReference>
<dbReference type="GO" id="GO:1901678">
    <property type="term" value="P:iron coordination entity transport"/>
    <property type="evidence" value="ECO:0007669"/>
    <property type="project" value="UniProtKB-ARBA"/>
</dbReference>
<dbReference type="CDD" id="cd01140">
    <property type="entry name" value="FatB"/>
    <property type="match status" value="1"/>
</dbReference>
<comment type="similarity">
    <text evidence="2">Belongs to the bacterial solute-binding protein 8 family.</text>
</comment>
<dbReference type="Gene3D" id="3.40.50.1980">
    <property type="entry name" value="Nitrogenase molybdenum iron protein domain"/>
    <property type="match status" value="2"/>
</dbReference>
<keyword evidence="9" id="KW-1185">Reference proteome</keyword>
<evidence type="ECO:0000256" key="4">
    <source>
        <dbReference type="ARBA" id="ARBA00022496"/>
    </source>
</evidence>
<organism evidence="8 9">
    <name type="scientific">Aureimonas pseudogalii</name>
    <dbReference type="NCBI Taxonomy" id="1744844"/>
    <lineage>
        <taxon>Bacteria</taxon>
        <taxon>Pseudomonadati</taxon>
        <taxon>Pseudomonadota</taxon>
        <taxon>Alphaproteobacteria</taxon>
        <taxon>Hyphomicrobiales</taxon>
        <taxon>Aurantimonadaceae</taxon>
        <taxon>Aureimonas</taxon>
    </lineage>
</organism>
<keyword evidence="3" id="KW-0813">Transport</keyword>
<dbReference type="AlphaFoldDB" id="A0A7W6H6M1"/>
<reference evidence="8 9" key="1">
    <citation type="submission" date="2020-08" db="EMBL/GenBank/DDBJ databases">
        <title>Genomic Encyclopedia of Type Strains, Phase IV (KMG-IV): sequencing the most valuable type-strain genomes for metagenomic binning, comparative biology and taxonomic classification.</title>
        <authorList>
            <person name="Goeker M."/>
        </authorList>
    </citation>
    <scope>NUCLEOTIDE SEQUENCE [LARGE SCALE GENOMIC DNA]</scope>
    <source>
        <strain evidence="8 9">DSM 102238</strain>
    </source>
</reference>
<keyword evidence="5 6" id="KW-0732">Signal</keyword>
<name>A0A7W6H6M1_9HYPH</name>
<protein>
    <submittedName>
        <fullName evidence="8">Iron complex transport system substrate-binding protein</fullName>
    </submittedName>
</protein>
<dbReference type="Pfam" id="PF01497">
    <property type="entry name" value="Peripla_BP_2"/>
    <property type="match status" value="1"/>
</dbReference>
<dbReference type="PROSITE" id="PS50983">
    <property type="entry name" value="FE_B12_PBP"/>
    <property type="match status" value="1"/>
</dbReference>
<sequence>MPNAALRLAAALLLGLAVIAPARAEPIHVEHAQGVTELAAPPKTVATFDLASLDTLDALGIPVAGVPVIAMPASLAQYADAATPKIGSLFEPDFEAVNALQPDLVIVASRSAPQYEALSRIAPVIDLTLDPADTIGSAERNIRTLARLFGKDEEAEAKLARLDGSIEALRAETAKAGTGLIVMATGNRLSAYGPGSRFGVLHSEFGVAPADPKLASAIHGEAVSNEYILETDPDWLFVIDRDAAIGQGSAAALLDNELVRRTKAWQKGQVVQLDSANWYLVGGGLSALQASVDQLAAAMAGKPAN</sequence>
<dbReference type="SUPFAM" id="SSF53807">
    <property type="entry name" value="Helical backbone' metal receptor"/>
    <property type="match status" value="1"/>
</dbReference>
<evidence type="ECO:0000256" key="3">
    <source>
        <dbReference type="ARBA" id="ARBA00022448"/>
    </source>
</evidence>
<evidence type="ECO:0000313" key="9">
    <source>
        <dbReference type="Proteomes" id="UP000542776"/>
    </source>
</evidence>
<dbReference type="InterPro" id="IPR033870">
    <property type="entry name" value="FatB"/>
</dbReference>
<proteinExistence type="inferred from homology"/>
<dbReference type="EMBL" id="JACIEK010000010">
    <property type="protein sequence ID" value="MBB3999564.1"/>
    <property type="molecule type" value="Genomic_DNA"/>
</dbReference>
<dbReference type="InterPro" id="IPR002491">
    <property type="entry name" value="ABC_transptr_periplasmic_BD"/>
</dbReference>
<accession>A0A7W6H6M1</accession>
<evidence type="ECO:0000256" key="1">
    <source>
        <dbReference type="ARBA" id="ARBA00004196"/>
    </source>
</evidence>
<dbReference type="InterPro" id="IPR051313">
    <property type="entry name" value="Bact_iron-sidero_bind"/>
</dbReference>
<keyword evidence="4" id="KW-0406">Ion transport</keyword>
<feature type="domain" description="Fe/B12 periplasmic-binding" evidence="7">
    <location>
        <begin position="44"/>
        <end position="303"/>
    </location>
</feature>
<dbReference type="PANTHER" id="PTHR30532">
    <property type="entry name" value="IRON III DICITRATE-BINDING PERIPLASMIC PROTEIN"/>
    <property type="match status" value="1"/>
</dbReference>
<dbReference type="RefSeq" id="WP_183201110.1">
    <property type="nucleotide sequence ID" value="NZ_JACIEK010000010.1"/>
</dbReference>
<evidence type="ECO:0000256" key="2">
    <source>
        <dbReference type="ARBA" id="ARBA00008814"/>
    </source>
</evidence>
<feature type="chain" id="PRO_5030625280" evidence="6">
    <location>
        <begin position="25"/>
        <end position="305"/>
    </location>
</feature>
<evidence type="ECO:0000256" key="5">
    <source>
        <dbReference type="ARBA" id="ARBA00022729"/>
    </source>
</evidence>
<comment type="subcellular location">
    <subcellularLocation>
        <location evidence="1">Cell envelope</location>
    </subcellularLocation>
</comment>
<gene>
    <name evidence="8" type="ORF">GGR04_003434</name>
</gene>
<keyword evidence="4" id="KW-0410">Iron transport</keyword>
<feature type="signal peptide" evidence="6">
    <location>
        <begin position="1"/>
        <end position="24"/>
    </location>
</feature>
<comment type="caution">
    <text evidence="8">The sequence shown here is derived from an EMBL/GenBank/DDBJ whole genome shotgun (WGS) entry which is preliminary data.</text>
</comment>
<evidence type="ECO:0000256" key="6">
    <source>
        <dbReference type="SAM" id="SignalP"/>
    </source>
</evidence>